<organism evidence="1 2">
    <name type="scientific">Bemisia tabaci</name>
    <name type="common">Sweetpotato whitefly</name>
    <name type="synonym">Aleurodes tabaci</name>
    <dbReference type="NCBI Taxonomy" id="7038"/>
    <lineage>
        <taxon>Eukaryota</taxon>
        <taxon>Metazoa</taxon>
        <taxon>Ecdysozoa</taxon>
        <taxon>Arthropoda</taxon>
        <taxon>Hexapoda</taxon>
        <taxon>Insecta</taxon>
        <taxon>Pterygota</taxon>
        <taxon>Neoptera</taxon>
        <taxon>Paraneoptera</taxon>
        <taxon>Hemiptera</taxon>
        <taxon>Sternorrhyncha</taxon>
        <taxon>Aleyrodoidea</taxon>
        <taxon>Aleyrodidae</taxon>
        <taxon>Aleyrodinae</taxon>
        <taxon>Bemisia</taxon>
    </lineage>
</organism>
<protein>
    <submittedName>
        <fullName evidence="1">Uncharacterized protein</fullName>
    </submittedName>
</protein>
<name>A0A9P0APM8_BEMTA</name>
<evidence type="ECO:0000313" key="2">
    <source>
        <dbReference type="Proteomes" id="UP001152759"/>
    </source>
</evidence>
<proteinExistence type="predicted"/>
<gene>
    <name evidence="1" type="ORF">BEMITA_LOCUS13538</name>
</gene>
<accession>A0A9P0APM8</accession>
<dbReference type="Proteomes" id="UP001152759">
    <property type="component" value="Chromosome 9"/>
</dbReference>
<dbReference type="EMBL" id="OU963870">
    <property type="protein sequence ID" value="CAH0395344.1"/>
    <property type="molecule type" value="Genomic_DNA"/>
</dbReference>
<dbReference type="AlphaFoldDB" id="A0A9P0APM8"/>
<keyword evidence="2" id="KW-1185">Reference proteome</keyword>
<evidence type="ECO:0000313" key="1">
    <source>
        <dbReference type="EMBL" id="CAH0395344.1"/>
    </source>
</evidence>
<reference evidence="1" key="1">
    <citation type="submission" date="2021-12" db="EMBL/GenBank/DDBJ databases">
        <authorList>
            <person name="King R."/>
        </authorList>
    </citation>
    <scope>NUCLEOTIDE SEQUENCE</scope>
</reference>
<sequence>MDTGQESGLEQHFHRPNHRCVYQRHDLHDFQLEEDRRLEVRIEGIEGTGPQASSPPRPPPAMPPLYEGTEWRTSYNPDDRSLTTIERRPSISALGFLVMIVMADMRQGSRLPWLTHIQTEPDEETGEEIRTMRWVRSSDFLSQPPEVQEQSMSALQVINIVWRVIQGKFL</sequence>